<keyword evidence="4" id="KW-0175">Coiled coil</keyword>
<dbReference type="Proteomes" id="UP000019132">
    <property type="component" value="Unassembled WGS sequence"/>
</dbReference>
<dbReference type="PANTHER" id="PTHR20982:SF3">
    <property type="entry name" value="MITOCHONDRIAL RIBOSOME RECYCLING FACTOR PSEUDO 1"/>
    <property type="match status" value="1"/>
</dbReference>
<dbReference type="eggNOG" id="KOG4759">
    <property type="taxonomic scope" value="Eukaryota"/>
</dbReference>
<dbReference type="OMA" id="FNPMNNG"/>
<feature type="domain" description="Ribosome recycling factor" evidence="6">
    <location>
        <begin position="95"/>
        <end position="254"/>
    </location>
</feature>
<dbReference type="GO" id="GO:0043023">
    <property type="term" value="F:ribosomal large subunit binding"/>
    <property type="evidence" value="ECO:0007669"/>
    <property type="project" value="TreeGrafter"/>
</dbReference>
<dbReference type="InterPro" id="IPR036191">
    <property type="entry name" value="RRF_sf"/>
</dbReference>
<evidence type="ECO:0000256" key="1">
    <source>
        <dbReference type="ARBA" id="ARBA00005912"/>
    </source>
</evidence>
<dbReference type="SUPFAM" id="SSF55194">
    <property type="entry name" value="Ribosome recycling factor, RRF"/>
    <property type="match status" value="1"/>
</dbReference>
<proteinExistence type="inferred from homology"/>
<keyword evidence="8" id="KW-1185">Reference proteome</keyword>
<keyword evidence="3" id="KW-0648">Protein biosynthesis</keyword>
<dbReference type="VEuPathDB" id="FungiDB:PYU1_G003430"/>
<evidence type="ECO:0000256" key="5">
    <source>
        <dbReference type="SAM" id="MobiDB-lite"/>
    </source>
</evidence>
<reference evidence="8" key="2">
    <citation type="submission" date="2010-04" db="EMBL/GenBank/DDBJ databases">
        <authorList>
            <person name="Buell R."/>
            <person name="Hamilton J."/>
            <person name="Hostetler J."/>
        </authorList>
    </citation>
    <scope>NUCLEOTIDE SEQUENCE [LARGE SCALE GENOMIC DNA]</scope>
    <source>
        <strain evidence="8">DAOM:BR144</strain>
    </source>
</reference>
<dbReference type="EnsemblProtists" id="PYU1_T003440">
    <property type="protein sequence ID" value="PYU1_T003440"/>
    <property type="gene ID" value="PYU1_G003430"/>
</dbReference>
<evidence type="ECO:0000256" key="2">
    <source>
        <dbReference type="ARBA" id="ARBA00022490"/>
    </source>
</evidence>
<evidence type="ECO:0000313" key="8">
    <source>
        <dbReference type="Proteomes" id="UP000019132"/>
    </source>
</evidence>
<dbReference type="FunFam" id="1.10.132.20:FF:000001">
    <property type="entry name" value="Ribosome-recycling factor"/>
    <property type="match status" value="1"/>
</dbReference>
<dbReference type="AlphaFoldDB" id="K3WEP9"/>
<dbReference type="Gene3D" id="1.10.132.20">
    <property type="entry name" value="Ribosome-recycling factor"/>
    <property type="match status" value="1"/>
</dbReference>
<comment type="similarity">
    <text evidence="1">Belongs to the RRF family.</text>
</comment>
<dbReference type="InterPro" id="IPR002661">
    <property type="entry name" value="Ribosome_recyc_fac"/>
</dbReference>
<sequence length="257" mass="27860">MALRMIAARCVRRAASVSSRRLPAAASAAANHAPALAAPVSQLSVRYFAKAAKKQKGGKPAAPPANDDSDDGATDGAFSLETTKKNMNGAVLNFTRQLNQMRPGKADAGIFDDLNVQAYGQYVSLSQLAQVAVSGTHSLSVTVYDPSLLVDIRKAIETMNPVYSVREDGANLEISFPKMSKETRAELQKAVKKQAEQARQHVRRVRQDAMNQAKKLKEEISEDDVKKQTEQIQKLTDDAVNEIGKLLAAKEKDLVAV</sequence>
<evidence type="ECO:0000259" key="6">
    <source>
        <dbReference type="Pfam" id="PF01765"/>
    </source>
</evidence>
<evidence type="ECO:0000256" key="4">
    <source>
        <dbReference type="SAM" id="Coils"/>
    </source>
</evidence>
<dbReference type="GO" id="GO:0006412">
    <property type="term" value="P:translation"/>
    <property type="evidence" value="ECO:0007669"/>
    <property type="project" value="UniProtKB-KW"/>
</dbReference>
<keyword evidence="2" id="KW-0963">Cytoplasm</keyword>
<dbReference type="HOGENOM" id="CLU_073981_0_0_1"/>
<dbReference type="GO" id="GO:0005739">
    <property type="term" value="C:mitochondrion"/>
    <property type="evidence" value="ECO:0007669"/>
    <property type="project" value="TreeGrafter"/>
</dbReference>
<protein>
    <recommendedName>
        <fullName evidence="6">Ribosome recycling factor domain-containing protein</fullName>
    </recommendedName>
</protein>
<dbReference type="STRING" id="431595.K3WEP9"/>
<dbReference type="InterPro" id="IPR023584">
    <property type="entry name" value="Ribosome_recyc_fac_dom"/>
</dbReference>
<feature type="coiled-coil region" evidence="4">
    <location>
        <begin position="184"/>
        <end position="238"/>
    </location>
</feature>
<evidence type="ECO:0000313" key="7">
    <source>
        <dbReference type="EnsemblProtists" id="PYU1_T003440"/>
    </source>
</evidence>
<reference evidence="7" key="3">
    <citation type="submission" date="2015-02" db="UniProtKB">
        <authorList>
            <consortium name="EnsemblProtists"/>
        </authorList>
    </citation>
    <scope>IDENTIFICATION</scope>
    <source>
        <strain evidence="7">DAOM BR144</strain>
    </source>
</reference>
<reference evidence="8" key="1">
    <citation type="journal article" date="2010" name="Genome Biol.">
        <title>Genome sequence of the necrotrophic plant pathogen Pythium ultimum reveals original pathogenicity mechanisms and effector repertoire.</title>
        <authorList>
            <person name="Levesque C.A."/>
            <person name="Brouwer H."/>
            <person name="Cano L."/>
            <person name="Hamilton J.P."/>
            <person name="Holt C."/>
            <person name="Huitema E."/>
            <person name="Raffaele S."/>
            <person name="Robideau G.P."/>
            <person name="Thines M."/>
            <person name="Win J."/>
            <person name="Zerillo M.M."/>
            <person name="Beakes G.W."/>
            <person name="Boore J.L."/>
            <person name="Busam D."/>
            <person name="Dumas B."/>
            <person name="Ferriera S."/>
            <person name="Fuerstenberg S.I."/>
            <person name="Gachon C.M."/>
            <person name="Gaulin E."/>
            <person name="Govers F."/>
            <person name="Grenville-Briggs L."/>
            <person name="Horner N."/>
            <person name="Hostetler J."/>
            <person name="Jiang R.H."/>
            <person name="Johnson J."/>
            <person name="Krajaejun T."/>
            <person name="Lin H."/>
            <person name="Meijer H.J."/>
            <person name="Moore B."/>
            <person name="Morris P."/>
            <person name="Phuntmart V."/>
            <person name="Puiu D."/>
            <person name="Shetty J."/>
            <person name="Stajich J.E."/>
            <person name="Tripathy S."/>
            <person name="Wawra S."/>
            <person name="van West P."/>
            <person name="Whitty B.R."/>
            <person name="Coutinho P.M."/>
            <person name="Henrissat B."/>
            <person name="Martin F."/>
            <person name="Thomas P.D."/>
            <person name="Tyler B.M."/>
            <person name="De Vries R.P."/>
            <person name="Kamoun S."/>
            <person name="Yandell M."/>
            <person name="Tisserat N."/>
            <person name="Buell C.R."/>
        </authorList>
    </citation>
    <scope>NUCLEOTIDE SEQUENCE</scope>
    <source>
        <strain evidence="8">DAOM:BR144</strain>
    </source>
</reference>
<dbReference type="Gene3D" id="3.30.1360.40">
    <property type="match status" value="1"/>
</dbReference>
<feature type="region of interest" description="Disordered" evidence="5">
    <location>
        <begin position="55"/>
        <end position="78"/>
    </location>
</feature>
<name>K3WEP9_GLOUD</name>
<dbReference type="EMBL" id="GL376603">
    <property type="status" value="NOT_ANNOTATED_CDS"/>
    <property type="molecule type" value="Genomic_DNA"/>
</dbReference>
<organism evidence="7 8">
    <name type="scientific">Globisporangium ultimum (strain ATCC 200006 / CBS 805.95 / DAOM BR144)</name>
    <name type="common">Pythium ultimum</name>
    <dbReference type="NCBI Taxonomy" id="431595"/>
    <lineage>
        <taxon>Eukaryota</taxon>
        <taxon>Sar</taxon>
        <taxon>Stramenopiles</taxon>
        <taxon>Oomycota</taxon>
        <taxon>Peronosporomycetes</taxon>
        <taxon>Pythiales</taxon>
        <taxon>Pythiaceae</taxon>
        <taxon>Globisporangium</taxon>
    </lineage>
</organism>
<accession>K3WEP9</accession>
<evidence type="ECO:0000256" key="3">
    <source>
        <dbReference type="ARBA" id="ARBA00022917"/>
    </source>
</evidence>
<dbReference type="Pfam" id="PF01765">
    <property type="entry name" value="RRF"/>
    <property type="match status" value="1"/>
</dbReference>
<dbReference type="InParanoid" id="K3WEP9"/>
<dbReference type="PANTHER" id="PTHR20982">
    <property type="entry name" value="RIBOSOME RECYCLING FACTOR"/>
    <property type="match status" value="1"/>
</dbReference>